<dbReference type="AlphaFoldDB" id="A0A2M9Y5T5"/>
<organism evidence="1 2">
    <name type="scientific">Leptospira brenneri</name>
    <dbReference type="NCBI Taxonomy" id="2023182"/>
    <lineage>
        <taxon>Bacteria</taxon>
        <taxon>Pseudomonadati</taxon>
        <taxon>Spirochaetota</taxon>
        <taxon>Spirochaetia</taxon>
        <taxon>Leptospirales</taxon>
        <taxon>Leptospiraceae</taxon>
        <taxon>Leptospira</taxon>
    </lineage>
</organism>
<evidence type="ECO:0000313" key="1">
    <source>
        <dbReference type="EMBL" id="TGK96104.1"/>
    </source>
</evidence>
<evidence type="ECO:0008006" key="3">
    <source>
        <dbReference type="Google" id="ProtNLM"/>
    </source>
</evidence>
<comment type="caution">
    <text evidence="1">The sequence shown here is derived from an EMBL/GenBank/DDBJ whole genome shotgun (WGS) entry which is preliminary data.</text>
</comment>
<dbReference type="OrthoDB" id="332186at2"/>
<dbReference type="Proteomes" id="UP000297891">
    <property type="component" value="Unassembled WGS sequence"/>
</dbReference>
<evidence type="ECO:0000313" key="2">
    <source>
        <dbReference type="Proteomes" id="UP000297891"/>
    </source>
</evidence>
<dbReference type="EMBL" id="RQFP01000001">
    <property type="protein sequence ID" value="TGK96104.1"/>
    <property type="molecule type" value="Genomic_DNA"/>
</dbReference>
<gene>
    <name evidence="1" type="ORF">EHQ30_05630</name>
</gene>
<reference evidence="1" key="1">
    <citation type="journal article" date="2019" name="PLoS Negl. Trop. Dis.">
        <title>Revisiting the worldwide diversity of Leptospira species in the environment.</title>
        <authorList>
            <person name="Vincent A.T."/>
            <person name="Schiettekatte O."/>
            <person name="Bourhy P."/>
            <person name="Veyrier F.J."/>
            <person name="Picardeau M."/>
        </authorList>
    </citation>
    <scope>NUCLEOTIDE SEQUENCE [LARGE SCALE GENOMIC DNA]</scope>
    <source>
        <strain evidence="1">201800277</strain>
    </source>
</reference>
<dbReference type="NCBIfam" id="NF047708">
    <property type="entry name" value="LIC20153_fam"/>
    <property type="match status" value="1"/>
</dbReference>
<accession>A0A2M9Y5T5</accession>
<keyword evidence="2" id="KW-1185">Reference proteome</keyword>
<dbReference type="RefSeq" id="WP_100788944.1">
    <property type="nucleotide sequence ID" value="NZ_NPDQ01000001.1"/>
</dbReference>
<protein>
    <recommendedName>
        <fullName evidence="3">Lipoprotein</fullName>
    </recommendedName>
</protein>
<sequence>MKSLQNKTKLIILLSLVAGFSFQCEKKEEKDNTPLLLLAALTNSPGDCTVSAPPRASINTWQSVVTANGTETISKIGSVPIVGHQTAALKITAKNGTTVALSGNSFVIVYQSATCPLSTSTRTGFTPTSLTDTNSEFTNSYTVSGTGTITFTVAGDYHIFFYAIPSRGQAASVTYTVAGL</sequence>
<name>A0A2M9Y5T5_9LEPT</name>
<proteinExistence type="predicted"/>